<dbReference type="EMBL" id="CP030103">
    <property type="protein sequence ID" value="AWX42856.1"/>
    <property type="molecule type" value="Genomic_DNA"/>
</dbReference>
<accession>A0A2Z4LM93</accession>
<protein>
    <submittedName>
        <fullName evidence="1">Uncharacterized protein</fullName>
    </submittedName>
</protein>
<dbReference type="KEGG" id="mclo:DK849_02150"/>
<dbReference type="OrthoDB" id="401395at2"/>
<sequence>MKKLLKNNLFITSSLLSTLIIPNITISCYKENKEEKINLNESSLYKKNDLSTNTIIKNLIDFQFKNNNTEIENFINWQNNILDTKIEELANALMWYPIFRGDKSIESAQLYSKLVTNSKEILKQTINKDWLWFLNHLNNFKFVFNPYGEYYRDEDDYQTKSFEYVSKNLFQDLVYKNENINITNYIEFVYPELNFEYKNKNLTSFYLILNQRSAIKGFKYVDINENHVVKIIPDILIFNNVNENKTINEFIKEYETLFKEEWKLKYSKEIEYWTNIDEEYIPNVINQINDIGLLNDFSLIHSEISYQAIKKMNENSLNTFRFTWRFANVKN</sequence>
<dbReference type="RefSeq" id="WP_029330336.1">
    <property type="nucleotide sequence ID" value="NZ_CP030103.1"/>
</dbReference>
<dbReference type="AlphaFoldDB" id="A0A2Z4LM93"/>
<organism evidence="1 2">
    <name type="scientific">Metamycoplasma cloacale</name>
    <dbReference type="NCBI Taxonomy" id="92401"/>
    <lineage>
        <taxon>Bacteria</taxon>
        <taxon>Bacillati</taxon>
        <taxon>Mycoplasmatota</taxon>
        <taxon>Mycoplasmoidales</taxon>
        <taxon>Metamycoplasmataceae</taxon>
        <taxon>Metamycoplasma</taxon>
    </lineage>
</organism>
<proteinExistence type="predicted"/>
<keyword evidence="2" id="KW-1185">Reference proteome</keyword>
<name>A0A2Z4LM93_9BACT</name>
<dbReference type="Proteomes" id="UP000249865">
    <property type="component" value="Chromosome"/>
</dbReference>
<dbReference type="InterPro" id="IPR027593">
    <property type="entry name" value="Aro_clust"/>
</dbReference>
<dbReference type="PROSITE" id="PS51257">
    <property type="entry name" value="PROKAR_LIPOPROTEIN"/>
    <property type="match status" value="1"/>
</dbReference>
<dbReference type="NCBIfam" id="TIGR04313">
    <property type="entry name" value="aro_clust_Mycop"/>
    <property type="match status" value="1"/>
</dbReference>
<evidence type="ECO:0000313" key="1">
    <source>
        <dbReference type="EMBL" id="AWX42856.1"/>
    </source>
</evidence>
<reference evidence="2" key="1">
    <citation type="submission" date="2018-06" db="EMBL/GenBank/DDBJ databases">
        <title>Complete genome sequences of Mycoplasma anatis, M. anseris and M. cloacale type strains.</title>
        <authorList>
            <person name="Grozner D."/>
            <person name="Forro B."/>
            <person name="Sulyok K.M."/>
            <person name="Marton S."/>
            <person name="Kreizinger Z."/>
            <person name="Banyai K."/>
            <person name="Gyuranecz M."/>
        </authorList>
    </citation>
    <scope>NUCLEOTIDE SEQUENCE [LARGE SCALE GENOMIC DNA]</scope>
    <source>
        <strain evidence="2">NCTC 10199</strain>
    </source>
</reference>
<evidence type="ECO:0000313" key="2">
    <source>
        <dbReference type="Proteomes" id="UP000249865"/>
    </source>
</evidence>
<gene>
    <name evidence="1" type="ORF">DK849_02150</name>
</gene>